<dbReference type="SMART" id="SM00316">
    <property type="entry name" value="S1"/>
    <property type="match status" value="1"/>
</dbReference>
<dbReference type="GO" id="GO:0003735">
    <property type="term" value="F:structural constituent of ribosome"/>
    <property type="evidence" value="ECO:0007669"/>
    <property type="project" value="TreeGrafter"/>
</dbReference>
<proteinExistence type="predicted"/>
<evidence type="ECO:0000259" key="2">
    <source>
        <dbReference type="PROSITE" id="PS50126"/>
    </source>
</evidence>
<dbReference type="AlphaFoldDB" id="A0A1M6QSN7"/>
<dbReference type="InterPro" id="IPR012340">
    <property type="entry name" value="NA-bd_OB-fold"/>
</dbReference>
<dbReference type="PANTHER" id="PTHR10724">
    <property type="entry name" value="30S RIBOSOMAL PROTEIN S1"/>
    <property type="match status" value="1"/>
</dbReference>
<dbReference type="FunFam" id="2.40.50.140:FF:000103">
    <property type="entry name" value="protein RRP5 homolog"/>
    <property type="match status" value="1"/>
</dbReference>
<comment type="function">
    <text evidence="1">Binds mRNA; thus facilitating recognition of the initiation point. It is needed to translate mRNA with a short Shine-Dalgarno (SD) purine-rich sequence.</text>
</comment>
<reference evidence="3 4" key="1">
    <citation type="submission" date="2016-11" db="EMBL/GenBank/DDBJ databases">
        <authorList>
            <person name="Jaros S."/>
            <person name="Januszkiewicz K."/>
            <person name="Wedrychowicz H."/>
        </authorList>
    </citation>
    <scope>NUCLEOTIDE SEQUENCE [LARGE SCALE GENOMIC DNA]</scope>
    <source>
        <strain evidence="3 4">DSM 14501</strain>
    </source>
</reference>
<dbReference type="InterPro" id="IPR050437">
    <property type="entry name" value="Ribos_protein_bS1-like"/>
</dbReference>
<dbReference type="Proteomes" id="UP000184082">
    <property type="component" value="Unassembled WGS sequence"/>
</dbReference>
<feature type="domain" description="S1 motif" evidence="2">
    <location>
        <begin position="6"/>
        <end position="74"/>
    </location>
</feature>
<dbReference type="GO" id="GO:0006412">
    <property type="term" value="P:translation"/>
    <property type="evidence" value="ECO:0007669"/>
    <property type="project" value="TreeGrafter"/>
</dbReference>
<protein>
    <submittedName>
        <fullName evidence="3">S1 RNA binding domain protein</fullName>
    </submittedName>
</protein>
<dbReference type="SUPFAM" id="SSF50249">
    <property type="entry name" value="Nucleic acid-binding proteins"/>
    <property type="match status" value="1"/>
</dbReference>
<dbReference type="EMBL" id="FRAJ01000012">
    <property type="protein sequence ID" value="SHK23226.1"/>
    <property type="molecule type" value="Genomic_DNA"/>
</dbReference>
<organism evidence="3 4">
    <name type="scientific">Caminicella sporogenes DSM 14501</name>
    <dbReference type="NCBI Taxonomy" id="1121266"/>
    <lineage>
        <taxon>Bacteria</taxon>
        <taxon>Bacillati</taxon>
        <taxon>Bacillota</taxon>
        <taxon>Clostridia</taxon>
        <taxon>Peptostreptococcales</taxon>
        <taxon>Caminicellaceae</taxon>
        <taxon>Caminicella</taxon>
    </lineage>
</organism>
<dbReference type="Gene3D" id="2.40.50.140">
    <property type="entry name" value="Nucleic acid-binding proteins"/>
    <property type="match status" value="1"/>
</dbReference>
<name>A0A1M6QSN7_9FIRM</name>
<accession>A0A1M6QSN7</accession>
<sequence length="138" mass="15458">MPVEIGKVVDGTVTGITNFGAFIQLPDGITGLCHISEIADEYVKDVKDYLKEQQRVKVKVIEVSGNGKVSLSIRKATEGSKQKNTVKKEAVKEFVSRPVRPKASFEDMLARFLKDSDEKLKDMKKNVNKRKGNGYNRK</sequence>
<dbReference type="Pfam" id="PF00575">
    <property type="entry name" value="S1"/>
    <property type="match status" value="1"/>
</dbReference>
<dbReference type="RefSeq" id="WP_072967349.1">
    <property type="nucleotide sequence ID" value="NZ_FRAJ01000012.1"/>
</dbReference>
<keyword evidence="4" id="KW-1185">Reference proteome</keyword>
<evidence type="ECO:0000313" key="3">
    <source>
        <dbReference type="EMBL" id="SHK23226.1"/>
    </source>
</evidence>
<dbReference type="PROSITE" id="PS50126">
    <property type="entry name" value="S1"/>
    <property type="match status" value="1"/>
</dbReference>
<gene>
    <name evidence="3" type="ORF">SAMN02745883_01592</name>
</gene>
<dbReference type="InterPro" id="IPR003029">
    <property type="entry name" value="S1_domain"/>
</dbReference>
<dbReference type="STRING" id="1121266.SAMN02745883_01592"/>
<evidence type="ECO:0000256" key="1">
    <source>
        <dbReference type="ARBA" id="ARBA00025604"/>
    </source>
</evidence>
<dbReference type="GO" id="GO:0003729">
    <property type="term" value="F:mRNA binding"/>
    <property type="evidence" value="ECO:0007669"/>
    <property type="project" value="TreeGrafter"/>
</dbReference>
<evidence type="ECO:0000313" key="4">
    <source>
        <dbReference type="Proteomes" id="UP000184082"/>
    </source>
</evidence>